<gene>
    <name evidence="1" type="primary">tssJ</name>
    <name evidence="1" type="ORF">ACFOSS_09800</name>
</gene>
<sequence length="175" mass="19600">MKNRMQALRCLPVLLLALLAGCSTLDKMGRLLLNPDLPLGGPDQQPSQLFLLLLAEDASADNKTSEDPVRMLVFQLADDSRLLAATREELQSDPKQALGVNYLWHQEYTLVPGQFKALAIGAVNPESHYLAAVVLNDLADAHHWRASVRIHPIGHRYQILLTRQHKQLIVKKDEE</sequence>
<evidence type="ECO:0000313" key="2">
    <source>
        <dbReference type="Proteomes" id="UP001595692"/>
    </source>
</evidence>
<accession>A0ABV8CNM8</accession>
<evidence type="ECO:0000313" key="1">
    <source>
        <dbReference type="EMBL" id="MFC3913758.1"/>
    </source>
</evidence>
<protein>
    <submittedName>
        <fullName evidence="1">Type VI secretion system lipoprotein TssJ</fullName>
    </submittedName>
</protein>
<name>A0ABV8CNM8_9GAMM</name>
<dbReference type="InterPro" id="IPR017734">
    <property type="entry name" value="T6SS_SciN"/>
</dbReference>
<dbReference type="NCBIfam" id="TIGR03352">
    <property type="entry name" value="VI_chp_3"/>
    <property type="match status" value="1"/>
</dbReference>
<keyword evidence="2" id="KW-1185">Reference proteome</keyword>
<dbReference type="EMBL" id="JBHSAF010000012">
    <property type="protein sequence ID" value="MFC3913758.1"/>
    <property type="molecule type" value="Genomic_DNA"/>
</dbReference>
<comment type="caution">
    <text evidence="1">The sequence shown here is derived from an EMBL/GenBank/DDBJ whole genome shotgun (WGS) entry which is preliminary data.</text>
</comment>
<dbReference type="RefSeq" id="WP_377152162.1">
    <property type="nucleotide sequence ID" value="NZ_JBHSAF010000012.1"/>
</dbReference>
<dbReference type="PANTHER" id="PTHR37625">
    <property type="entry name" value="OUTER MEMBRANE LIPOPROTEIN-RELATED"/>
    <property type="match status" value="1"/>
</dbReference>
<dbReference type="Gene3D" id="2.60.40.4150">
    <property type="entry name" value="Type VI secretion system, lipoprotein SciN"/>
    <property type="match status" value="1"/>
</dbReference>
<organism evidence="1 2">
    <name type="scientific">Pseudaeromonas sharmana</name>
    <dbReference type="NCBI Taxonomy" id="328412"/>
    <lineage>
        <taxon>Bacteria</taxon>
        <taxon>Pseudomonadati</taxon>
        <taxon>Pseudomonadota</taxon>
        <taxon>Gammaproteobacteria</taxon>
        <taxon>Aeromonadales</taxon>
        <taxon>Aeromonadaceae</taxon>
        <taxon>Pseudaeromonas</taxon>
    </lineage>
</organism>
<keyword evidence="1" id="KW-0449">Lipoprotein</keyword>
<dbReference type="Pfam" id="PF12790">
    <property type="entry name" value="T6SS-SciN"/>
    <property type="match status" value="1"/>
</dbReference>
<proteinExistence type="predicted"/>
<dbReference type="InterPro" id="IPR038706">
    <property type="entry name" value="Type_VI_SciN-like_sf"/>
</dbReference>
<dbReference type="PANTHER" id="PTHR37625:SF5">
    <property type="entry name" value="LIPOPROTEIN"/>
    <property type="match status" value="1"/>
</dbReference>
<dbReference type="PROSITE" id="PS51257">
    <property type="entry name" value="PROKAR_LIPOPROTEIN"/>
    <property type="match status" value="1"/>
</dbReference>
<dbReference type="Proteomes" id="UP001595692">
    <property type="component" value="Unassembled WGS sequence"/>
</dbReference>
<reference evidence="2" key="1">
    <citation type="journal article" date="2019" name="Int. J. Syst. Evol. Microbiol.">
        <title>The Global Catalogue of Microorganisms (GCM) 10K type strain sequencing project: providing services to taxonomists for standard genome sequencing and annotation.</title>
        <authorList>
            <consortium name="The Broad Institute Genomics Platform"/>
            <consortium name="The Broad Institute Genome Sequencing Center for Infectious Disease"/>
            <person name="Wu L."/>
            <person name="Ma J."/>
        </authorList>
    </citation>
    <scope>NUCLEOTIDE SEQUENCE [LARGE SCALE GENOMIC DNA]</scope>
    <source>
        <strain evidence="2">CCUG 54939</strain>
    </source>
</reference>